<evidence type="ECO:0000313" key="3">
    <source>
        <dbReference type="Proteomes" id="UP000471465"/>
    </source>
</evidence>
<dbReference type="EMBL" id="VZIZ01000013">
    <property type="protein sequence ID" value="KAF0569125.1"/>
    <property type="molecule type" value="Genomic_DNA"/>
</dbReference>
<reference evidence="2 3" key="1">
    <citation type="submission" date="2019-09" db="EMBL/GenBank/DDBJ databases">
        <title>Draft genome sequence of Psychrobacter nivimaris LAMA 639, in search for biotechnological relevant genes.</title>
        <authorList>
            <person name="Lima A.O.S."/>
            <person name="Staloch B.E.K."/>
            <person name="Freitas R.C."/>
            <person name="Niero H."/>
            <person name="Silva M.A.C."/>
        </authorList>
    </citation>
    <scope>NUCLEOTIDE SEQUENCE [LARGE SCALE GENOMIC DNA]</scope>
    <source>
        <strain evidence="2 3">LAMA 639</strain>
    </source>
</reference>
<evidence type="ECO:0000259" key="1">
    <source>
        <dbReference type="Pfam" id="PF04606"/>
    </source>
</evidence>
<organism evidence="2 3">
    <name type="scientific">Psychrobacter nivimaris</name>
    <dbReference type="NCBI Taxonomy" id="281738"/>
    <lineage>
        <taxon>Bacteria</taxon>
        <taxon>Pseudomonadati</taxon>
        <taxon>Pseudomonadota</taxon>
        <taxon>Gammaproteobacteria</taxon>
        <taxon>Moraxellales</taxon>
        <taxon>Moraxellaceae</taxon>
        <taxon>Psychrobacter</taxon>
    </lineage>
</organism>
<name>A0A6N7BZL0_9GAMM</name>
<feature type="domain" description="Zinc finger Ogr/Delta-type" evidence="1">
    <location>
        <begin position="2"/>
        <end position="48"/>
    </location>
</feature>
<dbReference type="Pfam" id="PF04606">
    <property type="entry name" value="Ogr_Delta"/>
    <property type="match status" value="1"/>
</dbReference>
<sequence>MRCPACHSNCLILRTRVITDYLRDIEHSCKNDECGHIFVTQQEYVRSIVKPDVQKDKPISANA</sequence>
<protein>
    <recommendedName>
        <fullName evidence="1">Zinc finger Ogr/Delta-type domain-containing protein</fullName>
    </recommendedName>
</protein>
<dbReference type="Proteomes" id="UP000471465">
    <property type="component" value="Unassembled WGS sequence"/>
</dbReference>
<accession>A0A6N7BZL0</accession>
<proteinExistence type="predicted"/>
<dbReference type="InterPro" id="IPR007684">
    <property type="entry name" value="Znf_Ogr/Delta"/>
</dbReference>
<keyword evidence="3" id="KW-1185">Reference proteome</keyword>
<dbReference type="RefSeq" id="WP_160021625.1">
    <property type="nucleotide sequence ID" value="NZ_VZIZ01000013.1"/>
</dbReference>
<dbReference type="AlphaFoldDB" id="A0A6N7BZL0"/>
<evidence type="ECO:0000313" key="2">
    <source>
        <dbReference type="EMBL" id="KAF0569125.1"/>
    </source>
</evidence>
<gene>
    <name evidence="2" type="ORF">FQV37_318</name>
</gene>
<comment type="caution">
    <text evidence="2">The sequence shown here is derived from an EMBL/GenBank/DDBJ whole genome shotgun (WGS) entry which is preliminary data.</text>
</comment>